<keyword evidence="5" id="KW-1185">Reference proteome</keyword>
<feature type="compositionally biased region" description="Basic and acidic residues" evidence="1">
    <location>
        <begin position="40"/>
        <end position="49"/>
    </location>
</feature>
<feature type="region of interest" description="Disordered" evidence="1">
    <location>
        <begin position="1"/>
        <end position="70"/>
    </location>
</feature>
<sequence length="708" mass="77097">MGDGNDLNEAILDGDGNHIPGAARSEGSSSSDTIAAAEGGFERPDERLDGSLSELEEDSDDAPPTPRFMQDEGSWRRFRWVPYSVRRFGKAAAKWSRGPTDAHPFVIEPIFPAVQHAPPRLLDRLLDHLPGTKDDPLKARVRWRRGLLGGLLALWLLTFSLVMRSGIVAGEMADWGIPGDIGCGNTYWVPGNMCGLDGSECRPFNGSGFAFRCPATCAGYQVLNPRAVGDKEVIYQTLVVGGPNSGISGDKHIYRGDSFICSAAIHAGVINNAAGGCGVVRLVGRQTNFAASKANGIQSIEFDSYFPLAFEFEQGVGCPGKQDARWPLLAVSVTFSTVLSLFVTDPTWFFFCIFTGLFWHVGLASDPPPHASVPALISNIVGKFLPAALVAWVIYDKMGPRRTLTGLTAHIEKTVLWLGGCWVGSLNNYTFDGIPIQRLTPHDIAQQPGAKAALAIIIGCLLSIAASQIWYFRREGRLRQYLKLYILFISSLVICMLLPGLRLRIHHYIVALLLLPGTSMQTRPALLYQGILVGLFINGIARWGWDSLLQTAAALQDDAQLGSPLPTLMEPVIRLANATAAAAASSLTSSFSSSDSFLGSLLAAAANTSSISFSWQPPPGPRYDGISVLVNDVERYRGYFDDMPKVFEWERPADVAEAKVDEYFRFGYMEGSQTDDYTKAGIWTAEGEWQPMAPGPSRVRSRNVEGKR</sequence>
<dbReference type="Pfam" id="PF03815">
    <property type="entry name" value="LCCL"/>
    <property type="match status" value="1"/>
</dbReference>
<dbReference type="InterPro" id="IPR051957">
    <property type="entry name" value="CRISP-LCCL_domain"/>
</dbReference>
<feature type="transmembrane region" description="Helical" evidence="2">
    <location>
        <begin position="348"/>
        <end position="365"/>
    </location>
</feature>
<dbReference type="InterPro" id="IPR036609">
    <property type="entry name" value="LCCL_sf"/>
</dbReference>
<dbReference type="Proteomes" id="UP001642482">
    <property type="component" value="Unassembled WGS sequence"/>
</dbReference>
<feature type="transmembrane region" description="Helical" evidence="2">
    <location>
        <begin position="146"/>
        <end position="163"/>
    </location>
</feature>
<keyword evidence="2" id="KW-1133">Transmembrane helix</keyword>
<evidence type="ECO:0000313" key="4">
    <source>
        <dbReference type="EMBL" id="CAK7229253.1"/>
    </source>
</evidence>
<dbReference type="InterPro" id="IPR004043">
    <property type="entry name" value="LCCL"/>
</dbReference>
<protein>
    <recommendedName>
        <fullName evidence="3">LCCL domain-containing protein</fullName>
    </recommendedName>
</protein>
<feature type="transmembrane region" description="Helical" evidence="2">
    <location>
        <begin position="451"/>
        <end position="472"/>
    </location>
</feature>
<feature type="domain" description="LCCL" evidence="3">
    <location>
        <begin position="247"/>
        <end position="300"/>
    </location>
</feature>
<dbReference type="EMBL" id="CAWUHD010000085">
    <property type="protein sequence ID" value="CAK7229253.1"/>
    <property type="molecule type" value="Genomic_DNA"/>
</dbReference>
<reference evidence="4 5" key="1">
    <citation type="submission" date="2024-01" db="EMBL/GenBank/DDBJ databases">
        <authorList>
            <person name="Allen C."/>
            <person name="Tagirdzhanova G."/>
        </authorList>
    </citation>
    <scope>NUCLEOTIDE SEQUENCE [LARGE SCALE GENOMIC DNA]</scope>
</reference>
<keyword evidence="2" id="KW-0812">Transmembrane</keyword>
<dbReference type="PROSITE" id="PS50820">
    <property type="entry name" value="LCCL"/>
    <property type="match status" value="1"/>
</dbReference>
<dbReference type="PANTHER" id="PTHR31331">
    <property type="entry name" value="LCCL DOMAIN PROTEIN (AFU_ORTHOLOGUE AFUA_5G08630)"/>
    <property type="match status" value="1"/>
</dbReference>
<comment type="caution">
    <text evidence="4">The sequence shown here is derived from an EMBL/GenBank/DDBJ whole genome shotgun (WGS) entry which is preliminary data.</text>
</comment>
<name>A0ABP0CBG3_9PEZI</name>
<keyword evidence="2" id="KW-0472">Membrane</keyword>
<evidence type="ECO:0000313" key="5">
    <source>
        <dbReference type="Proteomes" id="UP001642482"/>
    </source>
</evidence>
<feature type="transmembrane region" description="Helical" evidence="2">
    <location>
        <begin position="484"/>
        <end position="505"/>
    </location>
</feature>
<dbReference type="Gene3D" id="2.170.130.20">
    <property type="entry name" value="LCCL-like domain"/>
    <property type="match status" value="1"/>
</dbReference>
<evidence type="ECO:0000259" key="3">
    <source>
        <dbReference type="PROSITE" id="PS50820"/>
    </source>
</evidence>
<dbReference type="SUPFAM" id="SSF69848">
    <property type="entry name" value="LCCL domain"/>
    <property type="match status" value="1"/>
</dbReference>
<organism evidence="4 5">
    <name type="scientific">Sporothrix eucalyptigena</name>
    <dbReference type="NCBI Taxonomy" id="1812306"/>
    <lineage>
        <taxon>Eukaryota</taxon>
        <taxon>Fungi</taxon>
        <taxon>Dikarya</taxon>
        <taxon>Ascomycota</taxon>
        <taxon>Pezizomycotina</taxon>
        <taxon>Sordariomycetes</taxon>
        <taxon>Sordariomycetidae</taxon>
        <taxon>Ophiostomatales</taxon>
        <taxon>Ophiostomataceae</taxon>
        <taxon>Sporothrix</taxon>
    </lineage>
</organism>
<evidence type="ECO:0000256" key="1">
    <source>
        <dbReference type="SAM" id="MobiDB-lite"/>
    </source>
</evidence>
<accession>A0ABP0CBG3</accession>
<proteinExistence type="predicted"/>
<feature type="transmembrane region" description="Helical" evidence="2">
    <location>
        <begin position="415"/>
        <end position="431"/>
    </location>
</feature>
<gene>
    <name evidence="4" type="ORF">SEUCBS140593_007182</name>
</gene>
<dbReference type="PANTHER" id="PTHR31331:SF8">
    <property type="entry name" value="LCCL DOMAIN PROTEIN (AFU_ORTHOLOGUE AFUA_5G02970)"/>
    <property type="match status" value="1"/>
</dbReference>
<evidence type="ECO:0000256" key="2">
    <source>
        <dbReference type="SAM" id="Phobius"/>
    </source>
</evidence>
<feature type="transmembrane region" description="Helical" evidence="2">
    <location>
        <begin position="371"/>
        <end position="395"/>
    </location>
</feature>
<feature type="transmembrane region" description="Helical" evidence="2">
    <location>
        <begin position="525"/>
        <end position="545"/>
    </location>
</feature>
<dbReference type="SMART" id="SM00603">
    <property type="entry name" value="LCCL"/>
    <property type="match status" value="1"/>
</dbReference>